<evidence type="ECO:0000313" key="2">
    <source>
        <dbReference type="EMBL" id="ALR86789.1"/>
    </source>
</evidence>
<accession>A0A0S3JNL5</accession>
<proteinExistence type="predicted"/>
<sequence length="130" mass="15004">MCILKMIWIIGQDDKRVKAFRYHPRRFDSLTEYLLSPLSTHLLLARILNEKGWSAVPGDTDQPYSYLTTLKEEPRTPFQILKDDRNVEFHEMEVALSRIRLDSEDAVEEACSEESPVQQSSPVQSSSCET</sequence>
<reference evidence="2" key="1">
    <citation type="journal article" date="2016" name="Arch. Virol.">
        <title>Molecular diversity of turncurtoviruses in Iran.</title>
        <authorList>
            <person name="Kamali M."/>
            <person name="Heydarnejad J."/>
            <person name="Massumi H."/>
            <person name="Kvarnheden A."/>
            <person name="Kraberger S."/>
            <person name="Varsani A."/>
        </authorList>
    </citation>
    <scope>NUCLEOTIDE SEQUENCE</scope>
    <source>
        <strain evidence="2">IR:Zaf:Z4-15:Bas:12</strain>
    </source>
</reference>
<organism evidence="2">
    <name type="scientific">Turnip curly top virus</name>
    <dbReference type="NCBI Taxonomy" id="859650"/>
    <lineage>
        <taxon>Viruses</taxon>
        <taxon>Monodnaviria</taxon>
        <taxon>Shotokuvirae</taxon>
        <taxon>Cressdnaviricota</taxon>
        <taxon>Repensiviricetes</taxon>
        <taxon>Geplafuvirales</taxon>
        <taxon>Geminiviridae</taxon>
        <taxon>Turncurtovirus</taxon>
        <taxon>Turncurtovirus brassicae</taxon>
    </lineage>
</organism>
<dbReference type="EMBL" id="KT388073">
    <property type="protein sequence ID" value="ALR86789.1"/>
    <property type="molecule type" value="Genomic_DNA"/>
</dbReference>
<evidence type="ECO:0000256" key="1">
    <source>
        <dbReference type="SAM" id="MobiDB-lite"/>
    </source>
</evidence>
<protein>
    <submittedName>
        <fullName evidence="2">V2</fullName>
    </submittedName>
</protein>
<feature type="compositionally biased region" description="Low complexity" evidence="1">
    <location>
        <begin position="113"/>
        <end position="130"/>
    </location>
</feature>
<name>A0A0S3JNL5_9GEMI</name>
<feature type="region of interest" description="Disordered" evidence="1">
    <location>
        <begin position="107"/>
        <end position="130"/>
    </location>
</feature>